<dbReference type="EMBL" id="MTKT01005898">
    <property type="protein sequence ID" value="OWM63630.1"/>
    <property type="molecule type" value="Genomic_DNA"/>
</dbReference>
<sequence>MDGMVLGIDGMLGSGGNVTFGTLAGIVGKLALQANTSTQRFFTNGLQVRQQKIVQNDLC</sequence>
<evidence type="ECO:0000313" key="1">
    <source>
        <dbReference type="EMBL" id="OWM63630.1"/>
    </source>
</evidence>
<organism evidence="1 2">
    <name type="scientific">Punica granatum</name>
    <name type="common">Pomegranate</name>
    <dbReference type="NCBI Taxonomy" id="22663"/>
    <lineage>
        <taxon>Eukaryota</taxon>
        <taxon>Viridiplantae</taxon>
        <taxon>Streptophyta</taxon>
        <taxon>Embryophyta</taxon>
        <taxon>Tracheophyta</taxon>
        <taxon>Spermatophyta</taxon>
        <taxon>Magnoliopsida</taxon>
        <taxon>eudicotyledons</taxon>
        <taxon>Gunneridae</taxon>
        <taxon>Pentapetalae</taxon>
        <taxon>rosids</taxon>
        <taxon>malvids</taxon>
        <taxon>Myrtales</taxon>
        <taxon>Lythraceae</taxon>
        <taxon>Punica</taxon>
    </lineage>
</organism>
<reference evidence="2" key="1">
    <citation type="journal article" date="2017" name="Plant J.">
        <title>The pomegranate (Punica granatum L.) genome and the genomics of punicalagin biosynthesis.</title>
        <authorList>
            <person name="Qin G."/>
            <person name="Xu C."/>
            <person name="Ming R."/>
            <person name="Tang H."/>
            <person name="Guyot R."/>
            <person name="Kramer E.M."/>
            <person name="Hu Y."/>
            <person name="Yi X."/>
            <person name="Qi Y."/>
            <person name="Xu X."/>
            <person name="Gao Z."/>
            <person name="Pan H."/>
            <person name="Jian J."/>
            <person name="Tian Y."/>
            <person name="Yue Z."/>
            <person name="Xu Y."/>
        </authorList>
    </citation>
    <scope>NUCLEOTIDE SEQUENCE [LARGE SCALE GENOMIC DNA]</scope>
    <source>
        <strain evidence="2">cv. Dabenzi</strain>
    </source>
</reference>
<proteinExistence type="predicted"/>
<protein>
    <submittedName>
        <fullName evidence="1">Uncharacterized protein</fullName>
    </submittedName>
</protein>
<gene>
    <name evidence="1" type="ORF">CDL15_Pgr008173</name>
</gene>
<name>A0A218VU88_PUNGR</name>
<accession>A0A218VU88</accession>
<comment type="caution">
    <text evidence="1">The sequence shown here is derived from an EMBL/GenBank/DDBJ whole genome shotgun (WGS) entry which is preliminary data.</text>
</comment>
<dbReference type="Proteomes" id="UP000197138">
    <property type="component" value="Unassembled WGS sequence"/>
</dbReference>
<evidence type="ECO:0000313" key="2">
    <source>
        <dbReference type="Proteomes" id="UP000197138"/>
    </source>
</evidence>
<dbReference type="AlphaFoldDB" id="A0A218VU88"/>